<dbReference type="EMBL" id="CP157942">
    <property type="protein sequence ID" value="XBS67020.1"/>
    <property type="molecule type" value="Genomic_DNA"/>
</dbReference>
<name>A0AAU7Q1W0_9RICK</name>
<accession>A0AAU7Q1W0</accession>
<sequence length="473" mass="49027">MVASLKFYTGSGRSTEATAADLSDAKVVVYEDGNGNKYTLDASSIANLNKIDDIKLSTLKDVVFKYQLKGDNSETTSTGLGSIIGSLFATQSVQNGKTILAGEVAKKPVVDVLVPALATVGTDDTKKVYTKTEAGSTFLKTADLATKVAEKPVVDAITASADFTGNVYTKPAADAAFVKATDLATKAAEKDVVDSITASPDFTNKVYVKATPADEVYTKTAADTTFLKTSDLATKVAEQAVVDVLVPALATVGSDDNKKVYTKSDADTAFAKVDASNLTDAANQKAFAEAILPAKDGTKSILVEKLGGFLDAPETPYGAQGNQAAKAFLGEKGLKPVPSEVASELIAKNKQDLADEVANNPDLQEAVAAIPALQTAVAENVDLQEAVAMNADLRTAVAADAGLQAVLANPNSIAAIPALQTAVAADAGLRTAVANNTDLQTAVAQNEDLQTAVMSQPSFEIPIDPSAPLSWDW</sequence>
<gene>
    <name evidence="1" type="ORF">ABLO99_07670</name>
</gene>
<protein>
    <submittedName>
        <fullName evidence="1">Uncharacterized protein</fullName>
    </submittedName>
</protein>
<dbReference type="AlphaFoldDB" id="A0AAU7Q1W0"/>
<evidence type="ECO:0000313" key="1">
    <source>
        <dbReference type="EMBL" id="XBS67020.1"/>
    </source>
</evidence>
<proteinExistence type="predicted"/>
<dbReference type="RefSeq" id="WP_349967531.1">
    <property type="nucleotide sequence ID" value="NZ_CP157942.1"/>
</dbReference>
<reference evidence="1" key="1">
    <citation type="submission" date="2024-06" db="EMBL/GenBank/DDBJ databases">
        <authorList>
            <person name="Dussert Y."/>
            <person name="Peccoud J."/>
            <person name="Pigeault R."/>
        </authorList>
    </citation>
    <scope>NUCLEOTIDE SEQUENCE</scope>
    <source>
        <strain evidence="1">WArc</strain>
    </source>
</reference>
<organism evidence="1">
    <name type="scientific">Wolbachia endosymbiont of Armadillidium arcangelii</name>
    <dbReference type="NCBI Taxonomy" id="3158571"/>
    <lineage>
        <taxon>Bacteria</taxon>
        <taxon>Pseudomonadati</taxon>
        <taxon>Pseudomonadota</taxon>
        <taxon>Alphaproteobacteria</taxon>
        <taxon>Rickettsiales</taxon>
        <taxon>Anaplasmataceae</taxon>
        <taxon>Wolbachieae</taxon>
        <taxon>Wolbachia</taxon>
    </lineage>
</organism>